<name>A0AAV6WM89_9LAMI</name>
<evidence type="ECO:0000259" key="1">
    <source>
        <dbReference type="Pfam" id="PF26138"/>
    </source>
</evidence>
<protein>
    <recommendedName>
        <fullName evidence="1">DUF8040 domain-containing protein</fullName>
    </recommendedName>
</protein>
<dbReference type="AlphaFoldDB" id="A0AAV6WM89"/>
<gene>
    <name evidence="2" type="ORF">BUALT_Bualt14G0015700</name>
</gene>
<evidence type="ECO:0000313" key="3">
    <source>
        <dbReference type="Proteomes" id="UP000826271"/>
    </source>
</evidence>
<reference evidence="2" key="1">
    <citation type="submission" date="2019-10" db="EMBL/GenBank/DDBJ databases">
        <authorList>
            <person name="Zhang R."/>
            <person name="Pan Y."/>
            <person name="Wang J."/>
            <person name="Ma R."/>
            <person name="Yu S."/>
        </authorList>
    </citation>
    <scope>NUCLEOTIDE SEQUENCE</scope>
    <source>
        <strain evidence="2">LA-IB0</strain>
        <tissue evidence="2">Leaf</tissue>
    </source>
</reference>
<sequence length="93" mass="10895">MAHRMAIKYHVSSDSLHVGGLHDSKYVKLDEKVCYFWSVMSHHKKNRTVKFDHVRSGHTVRLYFNSVLMALLKLHPLIFVTPKPMDDEFTIAR</sequence>
<accession>A0AAV6WM89</accession>
<proteinExistence type="predicted"/>
<organism evidence="2 3">
    <name type="scientific">Buddleja alternifolia</name>
    <dbReference type="NCBI Taxonomy" id="168488"/>
    <lineage>
        <taxon>Eukaryota</taxon>
        <taxon>Viridiplantae</taxon>
        <taxon>Streptophyta</taxon>
        <taxon>Embryophyta</taxon>
        <taxon>Tracheophyta</taxon>
        <taxon>Spermatophyta</taxon>
        <taxon>Magnoliopsida</taxon>
        <taxon>eudicotyledons</taxon>
        <taxon>Gunneridae</taxon>
        <taxon>Pentapetalae</taxon>
        <taxon>asterids</taxon>
        <taxon>lamiids</taxon>
        <taxon>Lamiales</taxon>
        <taxon>Scrophulariaceae</taxon>
        <taxon>Buddlejeae</taxon>
        <taxon>Buddleja</taxon>
    </lineage>
</organism>
<dbReference type="InterPro" id="IPR058353">
    <property type="entry name" value="DUF8040"/>
</dbReference>
<dbReference type="Pfam" id="PF26138">
    <property type="entry name" value="DUF8040"/>
    <property type="match status" value="1"/>
</dbReference>
<evidence type="ECO:0000313" key="2">
    <source>
        <dbReference type="EMBL" id="KAG8369457.1"/>
    </source>
</evidence>
<comment type="caution">
    <text evidence="2">The sequence shown here is derived from an EMBL/GenBank/DDBJ whole genome shotgun (WGS) entry which is preliminary data.</text>
</comment>
<dbReference type="EMBL" id="WHWC01000014">
    <property type="protein sequence ID" value="KAG8369457.1"/>
    <property type="molecule type" value="Genomic_DNA"/>
</dbReference>
<keyword evidence="3" id="KW-1185">Reference proteome</keyword>
<feature type="domain" description="DUF8040" evidence="1">
    <location>
        <begin position="18"/>
        <end position="72"/>
    </location>
</feature>
<dbReference type="Proteomes" id="UP000826271">
    <property type="component" value="Unassembled WGS sequence"/>
</dbReference>